<feature type="region of interest" description="Disordered" evidence="1">
    <location>
        <begin position="21"/>
        <end position="70"/>
    </location>
</feature>
<dbReference type="Proteomes" id="UP001322277">
    <property type="component" value="Chromosome 2"/>
</dbReference>
<dbReference type="AlphaFoldDB" id="A0AAX4I5P5"/>
<reference evidence="3" key="1">
    <citation type="journal article" date="2023" name="bioRxiv">
        <title>Complete genome of the Medicago anthracnose fungus, Colletotrichum destructivum, reveals a mini-chromosome-like region within a core chromosome.</title>
        <authorList>
            <person name="Lapalu N."/>
            <person name="Simon A."/>
            <person name="Lu A."/>
            <person name="Plaumann P.-L."/>
            <person name="Amselem J."/>
            <person name="Pigne S."/>
            <person name="Auger A."/>
            <person name="Koch C."/>
            <person name="Dallery J.-F."/>
            <person name="O'Connell R.J."/>
        </authorList>
    </citation>
    <scope>NUCLEOTIDE SEQUENCE [LARGE SCALE GENOMIC DNA]</scope>
    <source>
        <strain evidence="3">CBS 520.97</strain>
    </source>
</reference>
<organism evidence="2 3">
    <name type="scientific">Colletotrichum destructivum</name>
    <dbReference type="NCBI Taxonomy" id="34406"/>
    <lineage>
        <taxon>Eukaryota</taxon>
        <taxon>Fungi</taxon>
        <taxon>Dikarya</taxon>
        <taxon>Ascomycota</taxon>
        <taxon>Pezizomycotina</taxon>
        <taxon>Sordariomycetes</taxon>
        <taxon>Hypocreomycetidae</taxon>
        <taxon>Glomerellales</taxon>
        <taxon>Glomerellaceae</taxon>
        <taxon>Colletotrichum</taxon>
        <taxon>Colletotrichum destructivum species complex</taxon>
    </lineage>
</organism>
<dbReference type="RefSeq" id="XP_062775918.1">
    <property type="nucleotide sequence ID" value="XM_062919867.1"/>
</dbReference>
<evidence type="ECO:0000313" key="3">
    <source>
        <dbReference type="Proteomes" id="UP001322277"/>
    </source>
</evidence>
<dbReference type="EMBL" id="CP137306">
    <property type="protein sequence ID" value="WQF78694.1"/>
    <property type="molecule type" value="Genomic_DNA"/>
</dbReference>
<gene>
    <name evidence="2" type="ORF">CDEST_03708</name>
</gene>
<evidence type="ECO:0000313" key="2">
    <source>
        <dbReference type="EMBL" id="WQF78694.1"/>
    </source>
</evidence>
<evidence type="ECO:0000256" key="1">
    <source>
        <dbReference type="SAM" id="MobiDB-lite"/>
    </source>
</evidence>
<dbReference type="GeneID" id="87940211"/>
<proteinExistence type="predicted"/>
<sequence length="127" mass="14509">MEGGKMKSFLDVVETNSFDPSSWSTFLRTDAGQGYRNLNPGSRDRADENASQPLEGLHQDSPEDLGLSMNHTEDANRHNARHTMDLRVFPWYKELFYLAMEYVVVVAHTIGLGQDYYFQGVKYSPWG</sequence>
<name>A0AAX4I5P5_9PEZI</name>
<keyword evidence="3" id="KW-1185">Reference proteome</keyword>
<dbReference type="KEGG" id="cdet:87940211"/>
<protein>
    <submittedName>
        <fullName evidence="2">Uncharacterized protein</fullName>
    </submittedName>
</protein>
<accession>A0AAX4I5P5</accession>